<dbReference type="InterPro" id="IPR012337">
    <property type="entry name" value="RNaseH-like_sf"/>
</dbReference>
<dbReference type="SUPFAM" id="SSF53098">
    <property type="entry name" value="Ribonuclease H-like"/>
    <property type="match status" value="1"/>
</dbReference>
<dbReference type="PANTHER" id="PTHR46889">
    <property type="entry name" value="TRANSPOSASE INSF FOR INSERTION SEQUENCE IS3B-RELATED"/>
    <property type="match status" value="1"/>
</dbReference>
<evidence type="ECO:0000313" key="4">
    <source>
        <dbReference type="Proteomes" id="UP000242469"/>
    </source>
</evidence>
<dbReference type="PANTHER" id="PTHR46889:SF4">
    <property type="entry name" value="TRANSPOSASE INSO FOR INSERTION SEQUENCE ELEMENT IS911B-RELATED"/>
    <property type="match status" value="1"/>
</dbReference>
<name>A0A1H4H8R6_9GAMM</name>
<dbReference type="OrthoDB" id="9813126at2"/>
<dbReference type="GO" id="GO:0006313">
    <property type="term" value="P:DNA transposition"/>
    <property type="evidence" value="ECO:0007669"/>
    <property type="project" value="InterPro"/>
</dbReference>
<evidence type="ECO:0000313" key="3">
    <source>
        <dbReference type="EMBL" id="SEB17492.1"/>
    </source>
</evidence>
<dbReference type="InterPro" id="IPR001584">
    <property type="entry name" value="Integrase_cat-core"/>
</dbReference>
<evidence type="ECO:0000256" key="1">
    <source>
        <dbReference type="ARBA" id="ARBA00009964"/>
    </source>
</evidence>
<dbReference type="Pfam" id="PF00665">
    <property type="entry name" value="rve"/>
    <property type="match status" value="1"/>
</dbReference>
<organism evidence="3 4">
    <name type="scientific">Marinobacterium iners DSM 11526</name>
    <dbReference type="NCBI Taxonomy" id="1122198"/>
    <lineage>
        <taxon>Bacteria</taxon>
        <taxon>Pseudomonadati</taxon>
        <taxon>Pseudomonadota</taxon>
        <taxon>Gammaproteobacteria</taxon>
        <taxon>Oceanospirillales</taxon>
        <taxon>Oceanospirillaceae</taxon>
        <taxon>Marinobacterium</taxon>
    </lineage>
</organism>
<dbReference type="EMBL" id="FNRJ01000030">
    <property type="protein sequence ID" value="SEB17492.1"/>
    <property type="molecule type" value="Genomic_DNA"/>
</dbReference>
<dbReference type="GO" id="GO:0015074">
    <property type="term" value="P:DNA integration"/>
    <property type="evidence" value="ECO:0007669"/>
    <property type="project" value="InterPro"/>
</dbReference>
<comment type="similarity">
    <text evidence="1">Belongs to the transposase 8 family.</text>
</comment>
<dbReference type="Gene3D" id="3.30.420.10">
    <property type="entry name" value="Ribonuclease H-like superfamily/Ribonuclease H"/>
    <property type="match status" value="1"/>
</dbReference>
<accession>A0A1H4H8R6</accession>
<keyword evidence="4" id="KW-1185">Reference proteome</keyword>
<dbReference type="InterPro" id="IPR036397">
    <property type="entry name" value="RNaseH_sf"/>
</dbReference>
<dbReference type="Gene3D" id="1.10.10.60">
    <property type="entry name" value="Homeodomain-like"/>
    <property type="match status" value="1"/>
</dbReference>
<dbReference type="InterPro" id="IPR002514">
    <property type="entry name" value="Transposase_8"/>
</dbReference>
<dbReference type="InterPro" id="IPR050900">
    <property type="entry name" value="Transposase_IS3/IS150/IS904"/>
</dbReference>
<reference evidence="4" key="1">
    <citation type="submission" date="2016-10" db="EMBL/GenBank/DDBJ databases">
        <authorList>
            <person name="Varghese N."/>
            <person name="Submissions S."/>
        </authorList>
    </citation>
    <scope>NUCLEOTIDE SEQUENCE [LARGE SCALE GENOMIC DNA]</scope>
    <source>
        <strain evidence="4">DSM 11526</strain>
    </source>
</reference>
<gene>
    <name evidence="3" type="ORF">SAMN02745729_13017</name>
</gene>
<dbReference type="SUPFAM" id="SSF46689">
    <property type="entry name" value="Homeodomain-like"/>
    <property type="match status" value="1"/>
</dbReference>
<dbReference type="GO" id="GO:0003677">
    <property type="term" value="F:DNA binding"/>
    <property type="evidence" value="ECO:0007669"/>
    <property type="project" value="InterPro"/>
</dbReference>
<feature type="domain" description="Integrase catalytic" evidence="2">
    <location>
        <begin position="94"/>
        <end position="181"/>
    </location>
</feature>
<dbReference type="Pfam" id="PF01527">
    <property type="entry name" value="HTH_Tnp_1"/>
    <property type="match status" value="1"/>
</dbReference>
<evidence type="ECO:0000259" key="2">
    <source>
        <dbReference type="PROSITE" id="PS50994"/>
    </source>
</evidence>
<dbReference type="PROSITE" id="PS50994">
    <property type="entry name" value="INTEGRASE"/>
    <property type="match status" value="1"/>
</dbReference>
<sequence length="268" mass="30843">MPAYKNPKKTRQYTNEFKAKAVKLTHLSGASVKGVAEALDIHPFMLFRWRKEYREGKIVADKRKMVSKKPKALSENEQIRKFEKHVADVKEENDLPRPTATNQHWAADLTYIRVGKRWLYLAAVIDLYSRRIVGWSLGKQKTVSLTKASLQMALRNRAGPREARPLLAALCFIGGNEMFEDNLSKETTVKMPAGHLLVVWNILSEKLSSSYLNDEFGEEEKRAIWGLEDLCEKELINQGFSSRPEKEWNELMEKATEFVKTIPVDFLD</sequence>
<dbReference type="Proteomes" id="UP000242469">
    <property type="component" value="Unassembled WGS sequence"/>
</dbReference>
<dbReference type="GO" id="GO:0004803">
    <property type="term" value="F:transposase activity"/>
    <property type="evidence" value="ECO:0007669"/>
    <property type="project" value="InterPro"/>
</dbReference>
<proteinExistence type="inferred from homology"/>
<dbReference type="InterPro" id="IPR009057">
    <property type="entry name" value="Homeodomain-like_sf"/>
</dbReference>
<protein>
    <submittedName>
        <fullName evidence="3">Integrase core domain-containing protein</fullName>
    </submittedName>
</protein>
<dbReference type="AlphaFoldDB" id="A0A1H4H8R6"/>
<dbReference type="STRING" id="1122198.SAMN02745729_13017"/>